<evidence type="ECO:0000313" key="2">
    <source>
        <dbReference type="Proteomes" id="UP000786811"/>
    </source>
</evidence>
<gene>
    <name evidence="1" type="ORF">HICCMSTLAB_LOCUS1176</name>
</gene>
<accession>A0A8J2H552</accession>
<evidence type="ECO:0000313" key="1">
    <source>
        <dbReference type="EMBL" id="CAG5074965.1"/>
    </source>
</evidence>
<proteinExistence type="predicted"/>
<protein>
    <submittedName>
        <fullName evidence="1">Uncharacterized protein</fullName>
    </submittedName>
</protein>
<name>A0A8J2H552_COTCN</name>
<dbReference type="Proteomes" id="UP000786811">
    <property type="component" value="Unassembled WGS sequence"/>
</dbReference>
<dbReference type="EMBL" id="CAJNRD030001116">
    <property type="protein sequence ID" value="CAG5074965.1"/>
    <property type="molecule type" value="Genomic_DNA"/>
</dbReference>
<reference evidence="1" key="1">
    <citation type="submission" date="2021-04" db="EMBL/GenBank/DDBJ databases">
        <authorList>
            <person name="Chebbi M.A.C M."/>
        </authorList>
    </citation>
    <scope>NUCLEOTIDE SEQUENCE</scope>
</reference>
<keyword evidence="2" id="KW-1185">Reference proteome</keyword>
<organism evidence="1 2">
    <name type="scientific">Cotesia congregata</name>
    <name type="common">Parasitoid wasp</name>
    <name type="synonym">Apanteles congregatus</name>
    <dbReference type="NCBI Taxonomy" id="51543"/>
    <lineage>
        <taxon>Eukaryota</taxon>
        <taxon>Metazoa</taxon>
        <taxon>Ecdysozoa</taxon>
        <taxon>Arthropoda</taxon>
        <taxon>Hexapoda</taxon>
        <taxon>Insecta</taxon>
        <taxon>Pterygota</taxon>
        <taxon>Neoptera</taxon>
        <taxon>Endopterygota</taxon>
        <taxon>Hymenoptera</taxon>
        <taxon>Apocrita</taxon>
        <taxon>Ichneumonoidea</taxon>
        <taxon>Braconidae</taxon>
        <taxon>Microgastrinae</taxon>
        <taxon>Cotesia</taxon>
    </lineage>
</organism>
<comment type="caution">
    <text evidence="1">The sequence shown here is derived from an EMBL/GenBank/DDBJ whole genome shotgun (WGS) entry which is preliminary data.</text>
</comment>
<sequence length="91" mass="10593">MGIVVRSSPQEYPSCLRELFIEDESRRSEKLAIKNNNVNNLILKFATSYLEHSFVISAIRLWQKLPVEVLDASTLEVFKKNMFEYLLSIDL</sequence>
<dbReference type="AlphaFoldDB" id="A0A8J2H552"/>
<dbReference type="OrthoDB" id="6415662at2759"/>